<dbReference type="KEGG" id="gfm:Enr17x_17550"/>
<keyword evidence="2" id="KW-1185">Reference proteome</keyword>
<dbReference type="EMBL" id="CP037452">
    <property type="protein sequence ID" value="QDV49734.1"/>
    <property type="molecule type" value="Genomic_DNA"/>
</dbReference>
<organism evidence="1 2">
    <name type="scientific">Gimesia fumaroli</name>
    <dbReference type="NCBI Taxonomy" id="2527976"/>
    <lineage>
        <taxon>Bacteria</taxon>
        <taxon>Pseudomonadati</taxon>
        <taxon>Planctomycetota</taxon>
        <taxon>Planctomycetia</taxon>
        <taxon>Planctomycetales</taxon>
        <taxon>Planctomycetaceae</taxon>
        <taxon>Gimesia</taxon>
    </lineage>
</organism>
<gene>
    <name evidence="1" type="ORF">Enr17x_17550</name>
</gene>
<sequence length="100" mass="10812">MLQTDNDSDFDSTVRSCLVSSAGLISGGANTSIINWKILRSYYFNVISKISPKLFCAEDATKKTASSLEAVLNFVKSQPFLQQLGDSFSIVGYFEGATVG</sequence>
<name>A0A518I9K6_9PLAN</name>
<accession>A0A518I9K6</accession>
<proteinExistence type="predicted"/>
<dbReference type="AlphaFoldDB" id="A0A518I9K6"/>
<reference evidence="1 2" key="1">
    <citation type="submission" date="2019-03" db="EMBL/GenBank/DDBJ databases">
        <title>Deep-cultivation of Planctomycetes and their phenomic and genomic characterization uncovers novel biology.</title>
        <authorList>
            <person name="Wiegand S."/>
            <person name="Jogler M."/>
            <person name="Boedeker C."/>
            <person name="Pinto D."/>
            <person name="Vollmers J."/>
            <person name="Rivas-Marin E."/>
            <person name="Kohn T."/>
            <person name="Peeters S.H."/>
            <person name="Heuer A."/>
            <person name="Rast P."/>
            <person name="Oberbeckmann S."/>
            <person name="Bunk B."/>
            <person name="Jeske O."/>
            <person name="Meyerdierks A."/>
            <person name="Storesund J.E."/>
            <person name="Kallscheuer N."/>
            <person name="Luecker S."/>
            <person name="Lage O.M."/>
            <person name="Pohl T."/>
            <person name="Merkel B.J."/>
            <person name="Hornburger P."/>
            <person name="Mueller R.-W."/>
            <person name="Bruemmer F."/>
            <person name="Labrenz M."/>
            <person name="Spormann A.M."/>
            <person name="Op den Camp H."/>
            <person name="Overmann J."/>
            <person name="Amann R."/>
            <person name="Jetten M.S.M."/>
            <person name="Mascher T."/>
            <person name="Medema M.H."/>
            <person name="Devos D.P."/>
            <person name="Kaster A.-K."/>
            <person name="Ovreas L."/>
            <person name="Rohde M."/>
            <person name="Galperin M.Y."/>
            <person name="Jogler C."/>
        </authorList>
    </citation>
    <scope>NUCLEOTIDE SEQUENCE [LARGE SCALE GENOMIC DNA]</scope>
    <source>
        <strain evidence="1 2">Enr17</strain>
    </source>
</reference>
<protein>
    <submittedName>
        <fullName evidence="1">Uncharacterized protein</fullName>
    </submittedName>
</protein>
<evidence type="ECO:0000313" key="1">
    <source>
        <dbReference type="EMBL" id="QDV49734.1"/>
    </source>
</evidence>
<evidence type="ECO:0000313" key="2">
    <source>
        <dbReference type="Proteomes" id="UP000318313"/>
    </source>
</evidence>
<dbReference type="Proteomes" id="UP000318313">
    <property type="component" value="Chromosome"/>
</dbReference>